<dbReference type="AlphaFoldDB" id="L1Q6H0"/>
<accession>L1Q6H0</accession>
<feature type="transmembrane region" description="Helical" evidence="6">
    <location>
        <begin position="373"/>
        <end position="394"/>
    </location>
</feature>
<evidence type="ECO:0000313" key="10">
    <source>
        <dbReference type="Proteomes" id="UP000010420"/>
    </source>
</evidence>
<dbReference type="STRING" id="545697.HMPREF0216_02911"/>
<comment type="caution">
    <text evidence="9">The sequence shown here is derived from an EMBL/GenBank/DDBJ whole genome shotgun (WGS) entry which is preliminary data.</text>
</comment>
<keyword evidence="10" id="KW-1185">Reference proteome</keyword>
<gene>
    <name evidence="9" type="ORF">HMPREF0216_02911</name>
</gene>
<feature type="domain" description="ABC3 transporter permease C-terminal" evidence="7">
    <location>
        <begin position="333"/>
        <end position="486"/>
    </location>
</feature>
<reference evidence="9 10" key="1">
    <citation type="submission" date="2012-05" db="EMBL/GenBank/DDBJ databases">
        <authorList>
            <person name="Weinstock G."/>
            <person name="Sodergren E."/>
            <person name="Lobos E.A."/>
            <person name="Fulton L."/>
            <person name="Fulton R."/>
            <person name="Courtney L."/>
            <person name="Fronick C."/>
            <person name="O'Laughlin M."/>
            <person name="Godfrey J."/>
            <person name="Wilson R.M."/>
            <person name="Miner T."/>
            <person name="Farmer C."/>
            <person name="Delehaunty K."/>
            <person name="Cordes M."/>
            <person name="Minx P."/>
            <person name="Tomlinson C."/>
            <person name="Chen J."/>
            <person name="Wollam A."/>
            <person name="Pepin K.H."/>
            <person name="Bhonagiri V."/>
            <person name="Zhang X."/>
            <person name="Suruliraj S."/>
            <person name="Warren W."/>
            <person name="Mitreva M."/>
            <person name="Mardis E.R."/>
            <person name="Wilson R.K."/>
        </authorList>
    </citation>
    <scope>NUCLEOTIDE SEQUENCE [LARGE SCALE GENOMIC DNA]</scope>
    <source>
        <strain evidence="9 10">DSM 1785</strain>
    </source>
</reference>
<dbReference type="eggNOG" id="COG0577">
    <property type="taxonomic scope" value="Bacteria"/>
</dbReference>
<feature type="transmembrane region" description="Helical" evidence="6">
    <location>
        <begin position="20"/>
        <end position="38"/>
    </location>
</feature>
<comment type="subcellular location">
    <subcellularLocation>
        <location evidence="1">Cell membrane</location>
        <topology evidence="1">Multi-pass membrane protein</topology>
    </subcellularLocation>
</comment>
<evidence type="ECO:0000256" key="2">
    <source>
        <dbReference type="ARBA" id="ARBA00022475"/>
    </source>
</evidence>
<dbReference type="EMBL" id="AMEZ01000100">
    <property type="protein sequence ID" value="EKY23558.1"/>
    <property type="molecule type" value="Genomic_DNA"/>
</dbReference>
<dbReference type="InterPro" id="IPR050250">
    <property type="entry name" value="Macrolide_Exporter_MacB"/>
</dbReference>
<feature type="transmembrane region" description="Helical" evidence="6">
    <location>
        <begin position="463"/>
        <end position="484"/>
    </location>
</feature>
<keyword evidence="4 6" id="KW-1133">Transmembrane helix</keyword>
<dbReference type="RefSeq" id="WP_005215222.1">
    <property type="nucleotide sequence ID" value="NZ_KB291688.1"/>
</dbReference>
<evidence type="ECO:0000256" key="1">
    <source>
        <dbReference type="ARBA" id="ARBA00004651"/>
    </source>
</evidence>
<keyword evidence="5 6" id="KW-0472">Membrane</keyword>
<dbReference type="OrthoDB" id="9812886at2"/>
<organism evidence="9 10">
    <name type="scientific">Clostridium celatum DSM 1785</name>
    <dbReference type="NCBI Taxonomy" id="545697"/>
    <lineage>
        <taxon>Bacteria</taxon>
        <taxon>Bacillati</taxon>
        <taxon>Bacillota</taxon>
        <taxon>Clostridia</taxon>
        <taxon>Eubacteriales</taxon>
        <taxon>Clostridiaceae</taxon>
        <taxon>Clostridium</taxon>
    </lineage>
</organism>
<dbReference type="InterPro" id="IPR025857">
    <property type="entry name" value="MacB_PCD"/>
</dbReference>
<dbReference type="InterPro" id="IPR003838">
    <property type="entry name" value="ABC3_permease_C"/>
</dbReference>
<dbReference type="Proteomes" id="UP000010420">
    <property type="component" value="Unassembled WGS sequence"/>
</dbReference>
<feature type="domain" description="MacB-like periplasmic core" evidence="8">
    <location>
        <begin position="21"/>
        <end position="296"/>
    </location>
</feature>
<dbReference type="PANTHER" id="PTHR30572">
    <property type="entry name" value="MEMBRANE COMPONENT OF TRANSPORTER-RELATED"/>
    <property type="match status" value="1"/>
</dbReference>
<dbReference type="Pfam" id="PF02687">
    <property type="entry name" value="FtsX"/>
    <property type="match status" value="1"/>
</dbReference>
<dbReference type="GO" id="GO:0022857">
    <property type="term" value="F:transmembrane transporter activity"/>
    <property type="evidence" value="ECO:0007669"/>
    <property type="project" value="TreeGrafter"/>
</dbReference>
<keyword evidence="2" id="KW-1003">Cell membrane</keyword>
<dbReference type="PANTHER" id="PTHR30572:SF9">
    <property type="entry name" value="ABC TRANSPORTER PERMEASE PROTEIN"/>
    <property type="match status" value="1"/>
</dbReference>
<proteinExistence type="predicted"/>
<dbReference type="HOGENOM" id="CLU_039499_1_1_9"/>
<dbReference type="Pfam" id="PF12704">
    <property type="entry name" value="MacB_PCD"/>
    <property type="match status" value="1"/>
</dbReference>
<evidence type="ECO:0000256" key="4">
    <source>
        <dbReference type="ARBA" id="ARBA00022989"/>
    </source>
</evidence>
<keyword evidence="3 6" id="KW-0812">Transmembrane</keyword>
<evidence type="ECO:0000259" key="7">
    <source>
        <dbReference type="Pfam" id="PF02687"/>
    </source>
</evidence>
<name>L1Q6H0_9CLOT</name>
<feature type="transmembrane region" description="Helical" evidence="6">
    <location>
        <begin position="334"/>
        <end position="353"/>
    </location>
</feature>
<evidence type="ECO:0000256" key="3">
    <source>
        <dbReference type="ARBA" id="ARBA00022692"/>
    </source>
</evidence>
<dbReference type="GO" id="GO:0005886">
    <property type="term" value="C:plasma membrane"/>
    <property type="evidence" value="ECO:0007669"/>
    <property type="project" value="UniProtKB-SubCell"/>
</dbReference>
<evidence type="ECO:0000256" key="5">
    <source>
        <dbReference type="ARBA" id="ARBA00023136"/>
    </source>
</evidence>
<sequence>MNFIFRALKSLKERVGRTIIVLAVMLTVCIVVLAGFSIKSATEEAAILARRELGATVTLTVDQQKMMEAQREQSSSQGSGQDAKRMKFTQTPVPLGYLDELVTSEYVESYSATTSSNANIENITAVGNEETEEVIEQSASSAEKPSMGDKMPGMGITTGDFTLIGTNDFNTSSATLSGENTLVTGREITDEDLNSNVIMIEETFATENNLEVGSTVVLVNPQDETSTIEVEIVGIYKSTAEISEMAYRMTSMLPYNQIYAPYTLVNTFKGEGYEDAVDSIVFYLNDPANVEAFIEEGNNTSIDFNTYKLDANNQAYETMMGPIENVASFSNTTLILVTVFGAVILALIIMLSIKDRTHEIGILMALGEKRSKIVYQLLAEIVIVLVVAIGVSGVCGNTISNVIGSKLIQNEITSVEDNMQSQEMARPNKGSMNVALGIGSGSSVEPIDTLDINMNVGDFGKMAGLSLLLAMVATLMPSISIMRLNPKTILSKHS</sequence>
<protein>
    <submittedName>
        <fullName evidence="9">Efflux ABC transporter, permease protein</fullName>
    </submittedName>
</protein>
<evidence type="ECO:0000256" key="6">
    <source>
        <dbReference type="SAM" id="Phobius"/>
    </source>
</evidence>
<evidence type="ECO:0000313" key="9">
    <source>
        <dbReference type="EMBL" id="EKY23558.1"/>
    </source>
</evidence>
<dbReference type="PATRIC" id="fig|545697.3.peg.2861"/>
<evidence type="ECO:0000259" key="8">
    <source>
        <dbReference type="Pfam" id="PF12704"/>
    </source>
</evidence>